<protein>
    <submittedName>
        <fullName evidence="1">Uncharacterized protein</fullName>
    </submittedName>
</protein>
<evidence type="ECO:0000313" key="1">
    <source>
        <dbReference type="EMBL" id="MBB4616058.1"/>
    </source>
</evidence>
<sequence>MPIRPEHVSLYPVDWQHISRLIRFKRAGGVCERCWRPYGTHVFHLGDGRWWDADRAYWRRAWGRRARRPTEDILVKGKWTKTVPVCAHLHHNPGDSAFDKLAALCQRCPMIHDAAEHRRRRWLNAPRRQAPGELFYGPYPQHGADWSTPMPISMLEDGRAIPARVWHTRKIAIDAA</sequence>
<dbReference type="RefSeq" id="WP_246359994.1">
    <property type="nucleotide sequence ID" value="NZ_JACHNY010000001.1"/>
</dbReference>
<name>A0A7W7AFG2_9SPHN</name>
<organism evidence="1 2">
    <name type="scientific">Sphingomonas abaci</name>
    <dbReference type="NCBI Taxonomy" id="237611"/>
    <lineage>
        <taxon>Bacteria</taxon>
        <taxon>Pseudomonadati</taxon>
        <taxon>Pseudomonadota</taxon>
        <taxon>Alphaproteobacteria</taxon>
        <taxon>Sphingomonadales</taxon>
        <taxon>Sphingomonadaceae</taxon>
        <taxon>Sphingomonas</taxon>
    </lineage>
</organism>
<dbReference type="Proteomes" id="UP000574769">
    <property type="component" value="Unassembled WGS sequence"/>
</dbReference>
<comment type="caution">
    <text evidence="1">The sequence shown here is derived from an EMBL/GenBank/DDBJ whole genome shotgun (WGS) entry which is preliminary data.</text>
</comment>
<keyword evidence="2" id="KW-1185">Reference proteome</keyword>
<dbReference type="EMBL" id="JACHNY010000001">
    <property type="protein sequence ID" value="MBB4616058.1"/>
    <property type="molecule type" value="Genomic_DNA"/>
</dbReference>
<dbReference type="AlphaFoldDB" id="A0A7W7AFG2"/>
<proteinExistence type="predicted"/>
<reference evidence="1 2" key="1">
    <citation type="submission" date="2020-08" db="EMBL/GenBank/DDBJ databases">
        <title>Genomic Encyclopedia of Type Strains, Phase IV (KMG-IV): sequencing the most valuable type-strain genomes for metagenomic binning, comparative biology and taxonomic classification.</title>
        <authorList>
            <person name="Goeker M."/>
        </authorList>
    </citation>
    <scope>NUCLEOTIDE SEQUENCE [LARGE SCALE GENOMIC DNA]</scope>
    <source>
        <strain evidence="1 2">DSM 15867</strain>
    </source>
</reference>
<gene>
    <name evidence="1" type="ORF">GGQ96_000164</name>
</gene>
<accession>A0A7W7AFG2</accession>
<evidence type="ECO:0000313" key="2">
    <source>
        <dbReference type="Proteomes" id="UP000574769"/>
    </source>
</evidence>